<dbReference type="InterPro" id="IPR036388">
    <property type="entry name" value="WH-like_DNA-bd_sf"/>
</dbReference>
<dbReference type="InterPro" id="IPR058163">
    <property type="entry name" value="LysR-type_TF_proteobact-type"/>
</dbReference>
<organism evidence="6 7">
    <name type="scientific">Jiella mangrovi</name>
    <dbReference type="NCBI Taxonomy" id="2821407"/>
    <lineage>
        <taxon>Bacteria</taxon>
        <taxon>Pseudomonadati</taxon>
        <taxon>Pseudomonadota</taxon>
        <taxon>Alphaproteobacteria</taxon>
        <taxon>Hyphomicrobiales</taxon>
        <taxon>Aurantimonadaceae</taxon>
        <taxon>Jiella</taxon>
    </lineage>
</organism>
<dbReference type="PROSITE" id="PS50931">
    <property type="entry name" value="HTH_LYSR"/>
    <property type="match status" value="1"/>
</dbReference>
<dbReference type="RefSeq" id="WP_209597000.1">
    <property type="nucleotide sequence ID" value="NZ_JAGJCF010000021.1"/>
</dbReference>
<evidence type="ECO:0000256" key="2">
    <source>
        <dbReference type="ARBA" id="ARBA00023015"/>
    </source>
</evidence>
<feature type="domain" description="HTH lysR-type" evidence="5">
    <location>
        <begin position="1"/>
        <end position="60"/>
    </location>
</feature>
<protein>
    <submittedName>
        <fullName evidence="6">LysR family transcriptional regulator</fullName>
    </submittedName>
</protein>
<keyword evidence="7" id="KW-1185">Reference proteome</keyword>
<comment type="similarity">
    <text evidence="1">Belongs to the LysR transcriptional regulatory family.</text>
</comment>
<sequence>MPGTFDDLYYYEAVVRNRGFSAAARELGVAKSVLSRRVRHLEERLKVRLIERNSSRFEVTDIGRDIYSHAHSAKLELEEASRAAARLSGEPRGLVRISVPPGGPANAISDGLAAFLQHYPHIRVQMVVSSRRSDLIEDRIDIAVRARSDFSGESEYVVKRLGSIRNCFVASPELAKRAGPLERPEDLLALGFLGRDDMHPEEVLTMLGPDGREHRLRIEPRLASNSMPMVLDAAIAGLGVAFVPDVVSWPYVTAGKLVRLLPEWQGPEAVFHIAFTSRRAMLPAVRLLVDFIFERLKHLLDGA</sequence>
<dbReference type="Gene3D" id="1.10.10.10">
    <property type="entry name" value="Winged helix-like DNA-binding domain superfamily/Winged helix DNA-binding domain"/>
    <property type="match status" value="1"/>
</dbReference>
<evidence type="ECO:0000256" key="4">
    <source>
        <dbReference type="ARBA" id="ARBA00023163"/>
    </source>
</evidence>
<keyword evidence="4" id="KW-0804">Transcription</keyword>
<keyword evidence="3" id="KW-0238">DNA-binding</keyword>
<evidence type="ECO:0000256" key="1">
    <source>
        <dbReference type="ARBA" id="ARBA00009437"/>
    </source>
</evidence>
<proteinExistence type="inferred from homology"/>
<dbReference type="Pfam" id="PF03466">
    <property type="entry name" value="LysR_substrate"/>
    <property type="match status" value="1"/>
</dbReference>
<dbReference type="EMBL" id="JAGJCF010000021">
    <property type="protein sequence ID" value="MBP0617834.1"/>
    <property type="molecule type" value="Genomic_DNA"/>
</dbReference>
<dbReference type="InterPro" id="IPR036390">
    <property type="entry name" value="WH_DNA-bd_sf"/>
</dbReference>
<keyword evidence="2" id="KW-0805">Transcription regulation</keyword>
<dbReference type="PANTHER" id="PTHR30537:SF31">
    <property type="entry name" value="TRANSCRIPTIONAL REGULATOR, LYSR FAMILY"/>
    <property type="match status" value="1"/>
</dbReference>
<evidence type="ECO:0000313" key="6">
    <source>
        <dbReference type="EMBL" id="MBP0617834.1"/>
    </source>
</evidence>
<name>A0ABS4BMA6_9HYPH</name>
<evidence type="ECO:0000313" key="7">
    <source>
        <dbReference type="Proteomes" id="UP000678276"/>
    </source>
</evidence>
<dbReference type="SUPFAM" id="SSF46785">
    <property type="entry name" value="Winged helix' DNA-binding domain"/>
    <property type="match status" value="1"/>
</dbReference>
<dbReference type="Gene3D" id="3.40.190.290">
    <property type="match status" value="1"/>
</dbReference>
<dbReference type="InterPro" id="IPR005119">
    <property type="entry name" value="LysR_subst-bd"/>
</dbReference>
<dbReference type="Proteomes" id="UP000678276">
    <property type="component" value="Unassembled WGS sequence"/>
</dbReference>
<evidence type="ECO:0000256" key="3">
    <source>
        <dbReference type="ARBA" id="ARBA00023125"/>
    </source>
</evidence>
<accession>A0ABS4BMA6</accession>
<dbReference type="InterPro" id="IPR000847">
    <property type="entry name" value="LysR_HTH_N"/>
</dbReference>
<evidence type="ECO:0000259" key="5">
    <source>
        <dbReference type="PROSITE" id="PS50931"/>
    </source>
</evidence>
<dbReference type="Pfam" id="PF00126">
    <property type="entry name" value="HTH_1"/>
    <property type="match status" value="1"/>
</dbReference>
<dbReference type="SUPFAM" id="SSF53850">
    <property type="entry name" value="Periplasmic binding protein-like II"/>
    <property type="match status" value="1"/>
</dbReference>
<gene>
    <name evidence="6" type="ORF">J6595_19830</name>
</gene>
<comment type="caution">
    <text evidence="6">The sequence shown here is derived from an EMBL/GenBank/DDBJ whole genome shotgun (WGS) entry which is preliminary data.</text>
</comment>
<dbReference type="PANTHER" id="PTHR30537">
    <property type="entry name" value="HTH-TYPE TRANSCRIPTIONAL REGULATOR"/>
    <property type="match status" value="1"/>
</dbReference>
<reference evidence="6 7" key="1">
    <citation type="submission" date="2021-04" db="EMBL/GenBank/DDBJ databases">
        <title>Whole genome sequence of Jiella sp. KSK16Y-1.</title>
        <authorList>
            <person name="Tuo L."/>
        </authorList>
    </citation>
    <scope>NUCLEOTIDE SEQUENCE [LARGE SCALE GENOMIC DNA]</scope>
    <source>
        <strain evidence="6 7">KSK16Y-1</strain>
    </source>
</reference>